<organism evidence="1 2">
    <name type="scientific">Ustilaginoidea virens</name>
    <name type="common">Rice false smut fungus</name>
    <name type="synonym">Villosiclava virens</name>
    <dbReference type="NCBI Taxonomy" id="1159556"/>
    <lineage>
        <taxon>Eukaryota</taxon>
        <taxon>Fungi</taxon>
        <taxon>Dikarya</taxon>
        <taxon>Ascomycota</taxon>
        <taxon>Pezizomycotina</taxon>
        <taxon>Sordariomycetes</taxon>
        <taxon>Hypocreomycetidae</taxon>
        <taxon>Hypocreales</taxon>
        <taxon>Clavicipitaceae</taxon>
        <taxon>Ustilaginoidea</taxon>
    </lineage>
</organism>
<keyword evidence="2" id="KW-1185">Reference proteome</keyword>
<evidence type="ECO:0000313" key="2">
    <source>
        <dbReference type="Proteomes" id="UP000027002"/>
    </source>
</evidence>
<proteinExistence type="predicted"/>
<sequence length="123" mass="12885">MGAFSVYEVRFGEGPTTHHGIFLQTSEDGSGTLFDVRGSVGAGGGLVFKSSPERLCRFDYTAARGAISKQDVPKLETICGNVPAPGSQYPASGGTGLAVPNCRCVEWNAEAWMAIESSGILRA</sequence>
<reference evidence="1" key="1">
    <citation type="submission" date="2020-03" db="EMBL/GenBank/DDBJ databases">
        <title>A mixture of massive structural variations and highly conserved coding sequences in Ustilaginoidea virens genome.</title>
        <authorList>
            <person name="Zhang K."/>
            <person name="Zhao Z."/>
            <person name="Zhang Z."/>
            <person name="Li Y."/>
            <person name="Hsiang T."/>
            <person name="Sun W."/>
        </authorList>
    </citation>
    <scope>NUCLEOTIDE SEQUENCE</scope>
    <source>
        <strain evidence="1">UV-8b</strain>
    </source>
</reference>
<dbReference type="KEGG" id="uvi:66061309"/>
<dbReference type="OrthoDB" id="4135672at2759"/>
<dbReference type="GeneID" id="66061309"/>
<gene>
    <name evidence="1" type="ORF">UV8b_00531</name>
</gene>
<dbReference type="Proteomes" id="UP000027002">
    <property type="component" value="Chromosome 1"/>
</dbReference>
<dbReference type="EMBL" id="CP072753">
    <property type="protein sequence ID" value="QUC16290.1"/>
    <property type="molecule type" value="Genomic_DNA"/>
</dbReference>
<evidence type="ECO:0000313" key="1">
    <source>
        <dbReference type="EMBL" id="QUC16290.1"/>
    </source>
</evidence>
<dbReference type="InterPro" id="IPR046670">
    <property type="entry name" value="DUF6540"/>
</dbReference>
<dbReference type="Pfam" id="PF20174">
    <property type="entry name" value="DUF6540"/>
    <property type="match status" value="1"/>
</dbReference>
<name>A0A8E5HJ94_USTVR</name>
<dbReference type="AlphaFoldDB" id="A0A8E5HJ94"/>
<dbReference type="RefSeq" id="XP_042993963.1">
    <property type="nucleotide sequence ID" value="XM_043138029.1"/>
</dbReference>
<accession>A0A8E5HJ94</accession>
<protein>
    <submittedName>
        <fullName evidence="1">Uncharacterized protein</fullName>
    </submittedName>
</protein>